<dbReference type="EMBL" id="VSSQ01011099">
    <property type="protein sequence ID" value="MPM45997.1"/>
    <property type="molecule type" value="Genomic_DNA"/>
</dbReference>
<sequence length="156" mass="18124">MTAKIRSAAKAMTTAAVALVLGVTAIGAYAQPRPEIRNDQRHDNRRDHDRRDHDRRFDDRRDHRHDGRPDFRHDNRRPNPPGHMRQDYPRGAGPDHRWHRGDRVPPAYRTRSYVVEDWRGHRLSAPPRGYHWVQYGGDYLLVAIATGVIASMILNN</sequence>
<evidence type="ECO:0000256" key="1">
    <source>
        <dbReference type="SAM" id="MobiDB-lite"/>
    </source>
</evidence>
<accession>A0A644ZZ19</accession>
<feature type="region of interest" description="Disordered" evidence="1">
    <location>
        <begin position="32"/>
        <end position="104"/>
    </location>
</feature>
<dbReference type="InterPro" id="IPR024572">
    <property type="entry name" value="RcnB"/>
</dbReference>
<comment type="caution">
    <text evidence="2">The sequence shown here is derived from an EMBL/GenBank/DDBJ whole genome shotgun (WGS) entry which is preliminary data.</text>
</comment>
<evidence type="ECO:0008006" key="3">
    <source>
        <dbReference type="Google" id="ProtNLM"/>
    </source>
</evidence>
<feature type="compositionally biased region" description="Basic and acidic residues" evidence="1">
    <location>
        <begin position="34"/>
        <end position="77"/>
    </location>
</feature>
<dbReference type="AlphaFoldDB" id="A0A644ZZ19"/>
<proteinExistence type="predicted"/>
<organism evidence="2">
    <name type="scientific">bioreactor metagenome</name>
    <dbReference type="NCBI Taxonomy" id="1076179"/>
    <lineage>
        <taxon>unclassified sequences</taxon>
        <taxon>metagenomes</taxon>
        <taxon>ecological metagenomes</taxon>
    </lineage>
</organism>
<protein>
    <recommendedName>
        <fullName evidence="3">Nickel/cobalt homeostasis protein RcnB</fullName>
    </recommendedName>
</protein>
<dbReference type="Gene3D" id="3.10.450.160">
    <property type="entry name" value="inner membrane protein cigr"/>
    <property type="match status" value="1"/>
</dbReference>
<evidence type="ECO:0000313" key="2">
    <source>
        <dbReference type="EMBL" id="MPM45997.1"/>
    </source>
</evidence>
<gene>
    <name evidence="2" type="ORF">SDC9_92691</name>
</gene>
<dbReference type="Pfam" id="PF11776">
    <property type="entry name" value="RcnB"/>
    <property type="match status" value="1"/>
</dbReference>
<feature type="compositionally biased region" description="Basic and acidic residues" evidence="1">
    <location>
        <begin position="84"/>
        <end position="96"/>
    </location>
</feature>
<name>A0A644ZZ19_9ZZZZ</name>
<reference evidence="2" key="1">
    <citation type="submission" date="2019-08" db="EMBL/GenBank/DDBJ databases">
        <authorList>
            <person name="Kucharzyk K."/>
            <person name="Murdoch R.W."/>
            <person name="Higgins S."/>
            <person name="Loffler F."/>
        </authorList>
    </citation>
    <scope>NUCLEOTIDE SEQUENCE</scope>
</reference>